<name>A0A8T0A2I7_9BILA</name>
<feature type="non-terminal residue" evidence="1">
    <location>
        <position position="1"/>
    </location>
</feature>
<dbReference type="EMBL" id="JABEBT010000004">
    <property type="protein sequence ID" value="KAF7639598.1"/>
    <property type="molecule type" value="Genomic_DNA"/>
</dbReference>
<dbReference type="Gene3D" id="2.60.120.920">
    <property type="match status" value="1"/>
</dbReference>
<dbReference type="Proteomes" id="UP000605970">
    <property type="component" value="Unassembled WGS sequence"/>
</dbReference>
<sequence length="353" mass="40991">LPLELYVDIFKAINTFPIKFENNSNKKEWREYAQNLLTSSRIIYITINEVFYATKIIQLVKGEVTKQVKEEVTKQLQGFKEEVRDEVAKQLQGFKEELKTYFDAQFFIRYSLIGMPVGMHWEAFTCCSRSCSTRDDFSGVCQLGHGFPFVQRSEKDYPLSIKYCPSNRGPEFNNFETIYASNKFKRLYGSAFYFEVKVKINEGQVHHSFNIGYSNDHISVSLEVKKQEEDSSVIELFVDKCHVMRVEFDDMPINNADIFGSFICFPSIISDNQLPYVYFTKNGVKITGGVLLSSKFEDSFKPFVSLNNISIIYTNFGQDLVNWPFSFLSFKQNIVFYEDEDFKYVTGLETNSD</sequence>
<gene>
    <name evidence="1" type="ORF">Mgra_00000924</name>
</gene>
<organism evidence="1 2">
    <name type="scientific">Meloidogyne graminicola</name>
    <dbReference type="NCBI Taxonomy" id="189291"/>
    <lineage>
        <taxon>Eukaryota</taxon>
        <taxon>Metazoa</taxon>
        <taxon>Ecdysozoa</taxon>
        <taxon>Nematoda</taxon>
        <taxon>Chromadorea</taxon>
        <taxon>Rhabditida</taxon>
        <taxon>Tylenchina</taxon>
        <taxon>Tylenchomorpha</taxon>
        <taxon>Tylenchoidea</taxon>
        <taxon>Meloidogynidae</taxon>
        <taxon>Meloidogyninae</taxon>
        <taxon>Meloidogyne</taxon>
    </lineage>
</organism>
<protein>
    <submittedName>
        <fullName evidence="1">Uncharacterized protein</fullName>
    </submittedName>
</protein>
<evidence type="ECO:0000313" key="2">
    <source>
        <dbReference type="Proteomes" id="UP000605970"/>
    </source>
</evidence>
<accession>A0A8T0A2I7</accession>
<keyword evidence="2" id="KW-1185">Reference proteome</keyword>
<proteinExistence type="predicted"/>
<dbReference type="AlphaFoldDB" id="A0A8T0A2I7"/>
<comment type="caution">
    <text evidence="1">The sequence shown here is derived from an EMBL/GenBank/DDBJ whole genome shotgun (WGS) entry which is preliminary data.</text>
</comment>
<dbReference type="InterPro" id="IPR043136">
    <property type="entry name" value="B30.2/SPRY_sf"/>
</dbReference>
<evidence type="ECO:0000313" key="1">
    <source>
        <dbReference type="EMBL" id="KAF7639598.1"/>
    </source>
</evidence>
<reference evidence="1" key="1">
    <citation type="journal article" date="2020" name="Ecol. Evol.">
        <title>Genome structure and content of the rice root-knot nematode (Meloidogyne graminicola).</title>
        <authorList>
            <person name="Phan N.T."/>
            <person name="Danchin E.G.J."/>
            <person name="Klopp C."/>
            <person name="Perfus-Barbeoch L."/>
            <person name="Kozlowski D.K."/>
            <person name="Koutsovoulos G.D."/>
            <person name="Lopez-Roques C."/>
            <person name="Bouchez O."/>
            <person name="Zahm M."/>
            <person name="Besnard G."/>
            <person name="Bellafiore S."/>
        </authorList>
    </citation>
    <scope>NUCLEOTIDE SEQUENCE</scope>
    <source>
        <strain evidence="1">VN-18</strain>
    </source>
</reference>